<comment type="caution">
    <text evidence="1">The sequence shown here is derived from an EMBL/GenBank/DDBJ whole genome shotgun (WGS) entry which is preliminary data.</text>
</comment>
<evidence type="ECO:0000313" key="2">
    <source>
        <dbReference type="Proteomes" id="UP000192578"/>
    </source>
</evidence>
<reference evidence="2" key="1">
    <citation type="submission" date="2017-01" db="EMBL/GenBank/DDBJ databases">
        <title>Comparative genomics of anhydrobiosis in the tardigrade Hypsibius dujardini.</title>
        <authorList>
            <person name="Yoshida Y."/>
            <person name="Koutsovoulos G."/>
            <person name="Laetsch D."/>
            <person name="Stevens L."/>
            <person name="Kumar S."/>
            <person name="Horikawa D."/>
            <person name="Ishino K."/>
            <person name="Komine S."/>
            <person name="Tomita M."/>
            <person name="Blaxter M."/>
            <person name="Arakawa K."/>
        </authorList>
    </citation>
    <scope>NUCLEOTIDE SEQUENCE [LARGE SCALE GENOMIC DNA]</scope>
    <source>
        <strain evidence="2">Z151</strain>
    </source>
</reference>
<dbReference type="EMBL" id="MTYJ01000057">
    <property type="protein sequence ID" value="OQV17732.1"/>
    <property type="molecule type" value="Genomic_DNA"/>
</dbReference>
<organism evidence="1 2">
    <name type="scientific">Hypsibius exemplaris</name>
    <name type="common">Freshwater tardigrade</name>
    <dbReference type="NCBI Taxonomy" id="2072580"/>
    <lineage>
        <taxon>Eukaryota</taxon>
        <taxon>Metazoa</taxon>
        <taxon>Ecdysozoa</taxon>
        <taxon>Tardigrada</taxon>
        <taxon>Eutardigrada</taxon>
        <taxon>Parachela</taxon>
        <taxon>Hypsibioidea</taxon>
        <taxon>Hypsibiidae</taxon>
        <taxon>Hypsibius</taxon>
    </lineage>
</organism>
<evidence type="ECO:0000313" key="1">
    <source>
        <dbReference type="EMBL" id="OQV17732.1"/>
    </source>
</evidence>
<gene>
    <name evidence="1" type="ORF">BV898_08189</name>
</gene>
<keyword evidence="2" id="KW-1185">Reference proteome</keyword>
<protein>
    <submittedName>
        <fullName evidence="1">Uncharacterized protein</fullName>
    </submittedName>
</protein>
<dbReference type="AlphaFoldDB" id="A0A1W0WRC3"/>
<accession>A0A1W0WRC3</accession>
<name>A0A1W0WRC3_HYPEX</name>
<proteinExistence type="predicted"/>
<sequence>MFSITTSVVPLIVVSSRNQLLRGECMDLERKPAQGVSTASDTAVFLQKCSKEGTIQQTKADLQKDRTVGHNIEEGCKTFAQPNSCVPGQSVDEIFEMLWAPSKPAAKPLRKD</sequence>
<dbReference type="Proteomes" id="UP000192578">
    <property type="component" value="Unassembled WGS sequence"/>
</dbReference>